<gene>
    <name evidence="2" type="ORF">ASPCADRAFT_207821</name>
</gene>
<protein>
    <submittedName>
        <fullName evidence="2">Uncharacterized protein</fullName>
    </submittedName>
</protein>
<evidence type="ECO:0000256" key="1">
    <source>
        <dbReference type="SAM" id="MobiDB-lite"/>
    </source>
</evidence>
<feature type="compositionally biased region" description="Basic and acidic residues" evidence="1">
    <location>
        <begin position="88"/>
        <end position="104"/>
    </location>
</feature>
<feature type="region of interest" description="Disordered" evidence="1">
    <location>
        <begin position="71"/>
        <end position="104"/>
    </location>
</feature>
<sequence>MYAETLRLGDQIHIPRCSPHRSLALGEKTIQPNKLILINTALAHTDEEVWNTKDGQYPLDTFWARRFLLNSTDPRSGPLKPSLPLSRAAKERQSDDPNTPRKEFTVQGLEGIWIPYGGMSVEHLYKLGVHEPSIKPGLN</sequence>
<organism evidence="2 3">
    <name type="scientific">Aspergillus carbonarius (strain ITEM 5010)</name>
    <dbReference type="NCBI Taxonomy" id="602072"/>
    <lineage>
        <taxon>Eukaryota</taxon>
        <taxon>Fungi</taxon>
        <taxon>Dikarya</taxon>
        <taxon>Ascomycota</taxon>
        <taxon>Pezizomycotina</taxon>
        <taxon>Eurotiomycetes</taxon>
        <taxon>Eurotiomycetidae</taxon>
        <taxon>Eurotiales</taxon>
        <taxon>Aspergillaceae</taxon>
        <taxon>Aspergillus</taxon>
        <taxon>Aspergillus subgen. Circumdati</taxon>
    </lineage>
</organism>
<proteinExistence type="predicted"/>
<dbReference type="GO" id="GO:0020037">
    <property type="term" value="F:heme binding"/>
    <property type="evidence" value="ECO:0007669"/>
    <property type="project" value="InterPro"/>
</dbReference>
<dbReference type="EMBL" id="KV907500">
    <property type="protein sequence ID" value="OOF95349.1"/>
    <property type="molecule type" value="Genomic_DNA"/>
</dbReference>
<accession>A0A1R3RLL0</accession>
<evidence type="ECO:0000313" key="3">
    <source>
        <dbReference type="Proteomes" id="UP000188318"/>
    </source>
</evidence>
<dbReference type="InterPro" id="IPR036396">
    <property type="entry name" value="Cyt_P450_sf"/>
</dbReference>
<dbReference type="STRING" id="602072.A0A1R3RLL0"/>
<dbReference type="Proteomes" id="UP000188318">
    <property type="component" value="Unassembled WGS sequence"/>
</dbReference>
<dbReference type="Gene3D" id="1.10.630.10">
    <property type="entry name" value="Cytochrome P450"/>
    <property type="match status" value="1"/>
</dbReference>
<dbReference type="AlphaFoldDB" id="A0A1R3RLL0"/>
<dbReference type="GO" id="GO:0005506">
    <property type="term" value="F:iron ion binding"/>
    <property type="evidence" value="ECO:0007669"/>
    <property type="project" value="InterPro"/>
</dbReference>
<name>A0A1R3RLL0_ASPC5</name>
<dbReference type="GO" id="GO:0004497">
    <property type="term" value="F:monooxygenase activity"/>
    <property type="evidence" value="ECO:0007669"/>
    <property type="project" value="InterPro"/>
</dbReference>
<reference evidence="3" key="1">
    <citation type="journal article" date="2017" name="Genome Biol.">
        <title>Comparative genomics reveals high biological diversity and specific adaptations in the industrially and medically important fungal genus Aspergillus.</title>
        <authorList>
            <person name="de Vries R.P."/>
            <person name="Riley R."/>
            <person name="Wiebenga A."/>
            <person name="Aguilar-Osorio G."/>
            <person name="Amillis S."/>
            <person name="Uchima C.A."/>
            <person name="Anderluh G."/>
            <person name="Asadollahi M."/>
            <person name="Askin M."/>
            <person name="Barry K."/>
            <person name="Battaglia E."/>
            <person name="Bayram O."/>
            <person name="Benocci T."/>
            <person name="Braus-Stromeyer S.A."/>
            <person name="Caldana C."/>
            <person name="Canovas D."/>
            <person name="Cerqueira G.C."/>
            <person name="Chen F."/>
            <person name="Chen W."/>
            <person name="Choi C."/>
            <person name="Clum A."/>
            <person name="Dos Santos R.A."/>
            <person name="Damasio A.R."/>
            <person name="Diallinas G."/>
            <person name="Emri T."/>
            <person name="Fekete E."/>
            <person name="Flipphi M."/>
            <person name="Freyberg S."/>
            <person name="Gallo A."/>
            <person name="Gournas C."/>
            <person name="Habgood R."/>
            <person name="Hainaut M."/>
            <person name="Harispe M.L."/>
            <person name="Henrissat B."/>
            <person name="Hilden K.S."/>
            <person name="Hope R."/>
            <person name="Hossain A."/>
            <person name="Karabika E."/>
            <person name="Karaffa L."/>
            <person name="Karanyi Z."/>
            <person name="Krasevec N."/>
            <person name="Kuo A."/>
            <person name="Kusch H."/>
            <person name="LaButti K."/>
            <person name="Lagendijk E.L."/>
            <person name="Lapidus A."/>
            <person name="Levasseur A."/>
            <person name="Lindquist E."/>
            <person name="Lipzen A."/>
            <person name="Logrieco A.F."/>
            <person name="MacCabe A."/>
            <person name="Maekelae M.R."/>
            <person name="Malavazi I."/>
            <person name="Melin P."/>
            <person name="Meyer V."/>
            <person name="Mielnichuk N."/>
            <person name="Miskei M."/>
            <person name="Molnar A.P."/>
            <person name="Mule G."/>
            <person name="Ngan C.Y."/>
            <person name="Orejas M."/>
            <person name="Orosz E."/>
            <person name="Ouedraogo J.P."/>
            <person name="Overkamp K.M."/>
            <person name="Park H.-S."/>
            <person name="Perrone G."/>
            <person name="Piumi F."/>
            <person name="Punt P.J."/>
            <person name="Ram A.F."/>
            <person name="Ramon A."/>
            <person name="Rauscher S."/>
            <person name="Record E."/>
            <person name="Riano-Pachon D.M."/>
            <person name="Robert V."/>
            <person name="Roehrig J."/>
            <person name="Ruller R."/>
            <person name="Salamov A."/>
            <person name="Salih N.S."/>
            <person name="Samson R.A."/>
            <person name="Sandor E."/>
            <person name="Sanguinetti M."/>
            <person name="Schuetze T."/>
            <person name="Sepcic K."/>
            <person name="Shelest E."/>
            <person name="Sherlock G."/>
            <person name="Sophianopoulou V."/>
            <person name="Squina F.M."/>
            <person name="Sun H."/>
            <person name="Susca A."/>
            <person name="Todd R.B."/>
            <person name="Tsang A."/>
            <person name="Unkles S.E."/>
            <person name="van de Wiele N."/>
            <person name="van Rossen-Uffink D."/>
            <person name="Oliveira J.V."/>
            <person name="Vesth T.C."/>
            <person name="Visser J."/>
            <person name="Yu J.-H."/>
            <person name="Zhou M."/>
            <person name="Andersen M.R."/>
            <person name="Archer D.B."/>
            <person name="Baker S.E."/>
            <person name="Benoit I."/>
            <person name="Brakhage A.A."/>
            <person name="Braus G.H."/>
            <person name="Fischer R."/>
            <person name="Frisvad J.C."/>
            <person name="Goldman G.H."/>
            <person name="Houbraken J."/>
            <person name="Oakley B."/>
            <person name="Pocsi I."/>
            <person name="Scazzocchio C."/>
            <person name="Seiboth B."/>
            <person name="vanKuyk P.A."/>
            <person name="Wortman J."/>
            <person name="Dyer P.S."/>
            <person name="Grigoriev I.V."/>
        </authorList>
    </citation>
    <scope>NUCLEOTIDE SEQUENCE [LARGE SCALE GENOMIC DNA]</scope>
    <source>
        <strain evidence="3">ITEM 5010</strain>
    </source>
</reference>
<dbReference type="OrthoDB" id="3366823at2759"/>
<dbReference type="GO" id="GO:0016705">
    <property type="term" value="F:oxidoreductase activity, acting on paired donors, with incorporation or reduction of molecular oxygen"/>
    <property type="evidence" value="ECO:0007669"/>
    <property type="project" value="InterPro"/>
</dbReference>
<keyword evidence="3" id="KW-1185">Reference proteome</keyword>
<dbReference type="VEuPathDB" id="FungiDB:ASPCADRAFT_207821"/>
<evidence type="ECO:0000313" key="2">
    <source>
        <dbReference type="EMBL" id="OOF95349.1"/>
    </source>
</evidence>